<evidence type="ECO:0000313" key="10">
    <source>
        <dbReference type="EMBL" id="MCP2728712.1"/>
    </source>
</evidence>
<evidence type="ECO:0000313" key="11">
    <source>
        <dbReference type="Proteomes" id="UP001204953"/>
    </source>
</evidence>
<dbReference type="RefSeq" id="WP_254011507.1">
    <property type="nucleotide sequence ID" value="NZ_JAMZMM010000070.1"/>
</dbReference>
<dbReference type="GO" id="GO:0031676">
    <property type="term" value="C:plasma membrane-derived thylakoid membrane"/>
    <property type="evidence" value="ECO:0007669"/>
    <property type="project" value="UniProtKB-SubCell"/>
</dbReference>
<evidence type="ECO:0000256" key="4">
    <source>
        <dbReference type="ARBA" id="ARBA00022738"/>
    </source>
</evidence>
<keyword evidence="6" id="KW-0472">Membrane</keyword>
<gene>
    <name evidence="10" type="ORF">NJ959_09555</name>
</gene>
<feature type="domain" description="CpcD-like" evidence="8">
    <location>
        <begin position="199"/>
        <end position="249"/>
    </location>
</feature>
<dbReference type="AlphaFoldDB" id="A0AAE3GRN5"/>
<dbReference type="Pfam" id="PF00427">
    <property type="entry name" value="PBS_linker_poly"/>
    <property type="match status" value="1"/>
</dbReference>
<protein>
    <submittedName>
        <fullName evidence="10">Phycobilisome rod-core linker polypeptide</fullName>
    </submittedName>
</protein>
<dbReference type="Proteomes" id="UP001204953">
    <property type="component" value="Unassembled WGS sequence"/>
</dbReference>
<keyword evidence="2" id="KW-0602">Photosynthesis</keyword>
<evidence type="ECO:0000259" key="8">
    <source>
        <dbReference type="PROSITE" id="PS51441"/>
    </source>
</evidence>
<dbReference type="PANTHER" id="PTHR34011">
    <property type="entry name" value="PHYCOBILISOME 32.1 KDA LINKER POLYPEPTIDE, PHYCOCYANIN-ASSOCIATED, ROD 2-RELATED"/>
    <property type="match status" value="1"/>
</dbReference>
<reference evidence="10" key="1">
    <citation type="submission" date="2022-06" db="EMBL/GenBank/DDBJ databases">
        <title>New cyanobacteria of genus Symplocastrum in benthos of Lake Baikal.</title>
        <authorList>
            <person name="Sorokovikova E."/>
            <person name="Tikhonova I."/>
            <person name="Krasnopeev A."/>
            <person name="Evseev P."/>
            <person name="Gladkikh A."/>
            <person name="Belykh O."/>
        </authorList>
    </citation>
    <scope>NUCLEOTIDE SEQUENCE</scope>
    <source>
        <strain evidence="10">BBK-W-15</strain>
    </source>
</reference>
<evidence type="ECO:0000256" key="6">
    <source>
        <dbReference type="ARBA" id="ARBA00023136"/>
    </source>
</evidence>
<proteinExistence type="inferred from homology"/>
<dbReference type="SMART" id="SM01094">
    <property type="entry name" value="CpcD"/>
    <property type="match status" value="1"/>
</dbReference>
<dbReference type="PROSITE" id="PS51445">
    <property type="entry name" value="PBS_LINKER"/>
    <property type="match status" value="1"/>
</dbReference>
<dbReference type="InterPro" id="IPR001297">
    <property type="entry name" value="PBS_linker_dom"/>
</dbReference>
<dbReference type="InterPro" id="IPR008213">
    <property type="entry name" value="CpcD-like_dom"/>
</dbReference>
<evidence type="ECO:0000256" key="1">
    <source>
        <dbReference type="ARBA" id="ARBA00004445"/>
    </source>
</evidence>
<name>A0AAE3GRN5_9CYAN</name>
<evidence type="ECO:0000256" key="2">
    <source>
        <dbReference type="ARBA" id="ARBA00022531"/>
    </source>
</evidence>
<sequence>MSSTSIELWPNSSIDELQTAIRAVYKQVLGNPHVMDSERLVSLESLLCDRSISVREFVRGVGKSEFYRTRYFEKSAPYRFVELNFMHFLGRAPSDQKEISEHIVRCIEEGYDAEIDSYIDSDEYQNAFGENIVPYNRATTLIGKKQVSYNRLFSVDRGSAQVSSAVKASQLVYAVATNSTNKIQKPASGANPGGYAAPAKQFKIVVQGAAFDSPRHRSSNTYIVPGDRMTPQIQRINRTGAKIVSITEIV</sequence>
<dbReference type="EMBL" id="JAMZMM010000070">
    <property type="protein sequence ID" value="MCP2728712.1"/>
    <property type="molecule type" value="Genomic_DNA"/>
</dbReference>
<dbReference type="PANTHER" id="PTHR34011:SF6">
    <property type="entry name" value="PHYCOBILIPROTEIN APCE"/>
    <property type="match status" value="1"/>
</dbReference>
<dbReference type="Gene3D" id="1.10.3130.20">
    <property type="entry name" value="Phycobilisome linker domain"/>
    <property type="match status" value="1"/>
</dbReference>
<dbReference type="InterPro" id="IPR038255">
    <property type="entry name" value="PBS_linker_sf"/>
</dbReference>
<dbReference type="PROSITE" id="PS51441">
    <property type="entry name" value="CPCD_LIKE"/>
    <property type="match status" value="1"/>
</dbReference>
<evidence type="ECO:0000256" key="3">
    <source>
        <dbReference type="ARBA" id="ARBA00022549"/>
    </source>
</evidence>
<feature type="domain" description="PBS-linker" evidence="9">
    <location>
        <begin position="1"/>
        <end position="164"/>
    </location>
</feature>
<evidence type="ECO:0000256" key="5">
    <source>
        <dbReference type="ARBA" id="ARBA00023078"/>
    </source>
</evidence>
<dbReference type="GO" id="GO:0030089">
    <property type="term" value="C:phycobilisome"/>
    <property type="evidence" value="ECO:0007669"/>
    <property type="project" value="UniProtKB-UniRule"/>
</dbReference>
<comment type="subcellular location">
    <subcellularLocation>
        <location evidence="1">Cellular thylakoid membrane</location>
        <topology evidence="1">Peripheral membrane protein</topology>
        <orientation evidence="1">Cytoplasmic side</orientation>
    </subcellularLocation>
</comment>
<keyword evidence="3" id="KW-0042">Antenna complex</keyword>
<keyword evidence="4 7" id="KW-0605">Phycobilisome</keyword>
<accession>A0AAE3GRN5</accession>
<organism evidence="10 11">
    <name type="scientific">Limnofasciculus baicalensis BBK-W-15</name>
    <dbReference type="NCBI Taxonomy" id="2699891"/>
    <lineage>
        <taxon>Bacteria</taxon>
        <taxon>Bacillati</taxon>
        <taxon>Cyanobacteriota</taxon>
        <taxon>Cyanophyceae</taxon>
        <taxon>Coleofasciculales</taxon>
        <taxon>Coleofasciculaceae</taxon>
        <taxon>Limnofasciculus</taxon>
        <taxon>Limnofasciculus baicalensis</taxon>
    </lineage>
</organism>
<keyword evidence="11" id="KW-1185">Reference proteome</keyword>
<evidence type="ECO:0000256" key="7">
    <source>
        <dbReference type="PROSITE-ProRule" id="PRU00775"/>
    </source>
</evidence>
<comment type="similarity">
    <text evidence="7">Belongs to the phycobilisome linker protein family.</text>
</comment>
<evidence type="ECO:0000259" key="9">
    <source>
        <dbReference type="PROSITE" id="PS51445"/>
    </source>
</evidence>
<comment type="caution">
    <text evidence="10">The sequence shown here is derived from an EMBL/GenBank/DDBJ whole genome shotgun (WGS) entry which is preliminary data.</text>
</comment>
<dbReference type="PIRSF" id="PIRSF005898">
    <property type="entry name" value="Phycobilisome_CpeC/CpcI"/>
    <property type="match status" value="1"/>
</dbReference>
<dbReference type="GO" id="GO:0015979">
    <property type="term" value="P:photosynthesis"/>
    <property type="evidence" value="ECO:0007669"/>
    <property type="project" value="UniProtKB-KW"/>
</dbReference>
<keyword evidence="5" id="KW-0793">Thylakoid</keyword>
<dbReference type="InterPro" id="IPR016470">
    <property type="entry name" value="Phycobilisome"/>
</dbReference>
<dbReference type="Pfam" id="PF01383">
    <property type="entry name" value="CpcD"/>
    <property type="match status" value="1"/>
</dbReference>